<evidence type="ECO:0000259" key="4">
    <source>
        <dbReference type="Pfam" id="PF04935"/>
    </source>
</evidence>
<dbReference type="AlphaFoldDB" id="D7LJ02"/>
<dbReference type="Gramene" id="scaffold_401253.1">
    <property type="protein sequence ID" value="scaffold_401253.1"/>
    <property type="gene ID" value="scaffold_401253.1"/>
</dbReference>
<dbReference type="GO" id="GO:0042274">
    <property type="term" value="P:ribosomal small subunit biogenesis"/>
    <property type="evidence" value="ECO:0007669"/>
    <property type="project" value="TreeGrafter"/>
</dbReference>
<evidence type="ECO:0000256" key="3">
    <source>
        <dbReference type="ARBA" id="ARBA00023242"/>
    </source>
</evidence>
<evidence type="ECO:0008006" key="8">
    <source>
        <dbReference type="Google" id="ProtNLM"/>
    </source>
</evidence>
<dbReference type="InterPro" id="IPR029190">
    <property type="entry name" value="Rrp14/SURF6_C"/>
</dbReference>
<dbReference type="GO" id="GO:0003723">
    <property type="term" value="F:RNA binding"/>
    <property type="evidence" value="ECO:0007669"/>
    <property type="project" value="TreeGrafter"/>
</dbReference>
<dbReference type="HOGENOM" id="CLU_029148_0_0_1"/>
<dbReference type="GO" id="GO:0042273">
    <property type="term" value="P:ribosomal large subunit biogenesis"/>
    <property type="evidence" value="ECO:0007669"/>
    <property type="project" value="TreeGrafter"/>
</dbReference>
<evidence type="ECO:0000313" key="7">
    <source>
        <dbReference type="Proteomes" id="UP000008694"/>
    </source>
</evidence>
<feature type="domain" description="Ribosomal RNA-processing protein 14/surfeit locus protein 6 C-terminal" evidence="4">
    <location>
        <begin position="100"/>
        <end position="258"/>
    </location>
</feature>
<feature type="domain" description="Ribosomal RNA-processing protein 14 N-terminal" evidence="5">
    <location>
        <begin position="19"/>
        <end position="79"/>
    </location>
</feature>
<evidence type="ECO:0000259" key="5">
    <source>
        <dbReference type="Pfam" id="PF15459"/>
    </source>
</evidence>
<sequence>MTNKKVKLDLESDTIVDKIHRHADFSDKLINLVPARIYLSDDDKEMKWFQGLRKEEKVNSKRETIENLKKAKRYRLDPEKSVLTTLDLQKQKLEKEKEKFGIKPMFLGFQEDDTFEKMRERRLQKNKRNRDSGLNVVEEVVKDLTYGYVKIGDDDEEYGKNRKKERVSKATELEMAMKLEALKKDPKKGDFVAKKHSWKAAISRAAGIKIRDDPKRLKQRIRKEKNRREKNAEKWKERVEVQQKVRVEKQQKRSENISDSNIFEYVSLFHYTLN</sequence>
<dbReference type="eggNOG" id="KOG2885">
    <property type="taxonomic scope" value="Eukaryota"/>
</dbReference>
<dbReference type="InterPro" id="IPR029188">
    <property type="entry name" value="Rrp14_N"/>
</dbReference>
<dbReference type="InterPro" id="IPR007019">
    <property type="entry name" value="SURF6"/>
</dbReference>
<gene>
    <name evidence="6" type="ORF">ARALYDRAFT_901752</name>
</gene>
<dbReference type="KEGG" id="aly:9317038"/>
<dbReference type="GO" id="GO:0003677">
    <property type="term" value="F:DNA binding"/>
    <property type="evidence" value="ECO:0007669"/>
    <property type="project" value="TreeGrafter"/>
</dbReference>
<proteinExistence type="inferred from homology"/>
<evidence type="ECO:0000313" key="6">
    <source>
        <dbReference type="EMBL" id="EFH55398.1"/>
    </source>
</evidence>
<protein>
    <recommendedName>
        <fullName evidence="8">Ribosomal RNA-processing protein 14/surfeit locus protein 6 C-terminal domain-containing protein</fullName>
    </recommendedName>
</protein>
<dbReference type="PANTHER" id="PTHR14369:SF0">
    <property type="entry name" value="SURFEIT LOCUS PROTEIN 6"/>
    <property type="match status" value="1"/>
</dbReference>
<keyword evidence="7" id="KW-1185">Reference proteome</keyword>
<accession>D7LJ02</accession>
<keyword evidence="3" id="KW-0539">Nucleus</keyword>
<name>D7LJ02_ARALL</name>
<reference evidence="7" key="1">
    <citation type="journal article" date="2011" name="Nat. Genet.">
        <title>The Arabidopsis lyrata genome sequence and the basis of rapid genome size change.</title>
        <authorList>
            <person name="Hu T.T."/>
            <person name="Pattyn P."/>
            <person name="Bakker E.G."/>
            <person name="Cao J."/>
            <person name="Cheng J.-F."/>
            <person name="Clark R.M."/>
            <person name="Fahlgren N."/>
            <person name="Fawcett J.A."/>
            <person name="Grimwood J."/>
            <person name="Gundlach H."/>
            <person name="Haberer G."/>
            <person name="Hollister J.D."/>
            <person name="Ossowski S."/>
            <person name="Ottilar R.P."/>
            <person name="Salamov A.A."/>
            <person name="Schneeberger K."/>
            <person name="Spannagl M."/>
            <person name="Wang X."/>
            <person name="Yang L."/>
            <person name="Nasrallah M.E."/>
            <person name="Bergelson J."/>
            <person name="Carrington J.C."/>
            <person name="Gaut B.S."/>
            <person name="Schmutz J."/>
            <person name="Mayer K.F.X."/>
            <person name="Van de Peer Y."/>
            <person name="Grigoriev I.V."/>
            <person name="Nordborg M."/>
            <person name="Weigel D."/>
            <person name="Guo Y.-L."/>
        </authorList>
    </citation>
    <scope>NUCLEOTIDE SEQUENCE [LARGE SCALE GENOMIC DNA]</scope>
    <source>
        <strain evidence="7">cv. MN47</strain>
    </source>
</reference>
<dbReference type="STRING" id="81972.D7LJ02"/>
<dbReference type="Pfam" id="PF15459">
    <property type="entry name" value="RRP14"/>
    <property type="match status" value="1"/>
</dbReference>
<comment type="subcellular location">
    <subcellularLocation>
        <location evidence="1">Nucleus</location>
    </subcellularLocation>
</comment>
<dbReference type="GO" id="GO:0005730">
    <property type="term" value="C:nucleolus"/>
    <property type="evidence" value="ECO:0007669"/>
    <property type="project" value="TreeGrafter"/>
</dbReference>
<comment type="similarity">
    <text evidence="2">Belongs to the SURF6 family.</text>
</comment>
<dbReference type="PANTHER" id="PTHR14369">
    <property type="entry name" value="SURFEIT LOCUS PROTEIN 6"/>
    <property type="match status" value="1"/>
</dbReference>
<dbReference type="Proteomes" id="UP000008694">
    <property type="component" value="Unassembled WGS sequence"/>
</dbReference>
<dbReference type="Pfam" id="PF04935">
    <property type="entry name" value="SURF6"/>
    <property type="match status" value="1"/>
</dbReference>
<evidence type="ECO:0000256" key="2">
    <source>
        <dbReference type="ARBA" id="ARBA00005904"/>
    </source>
</evidence>
<organism evidence="7">
    <name type="scientific">Arabidopsis lyrata subsp. lyrata</name>
    <name type="common">Lyre-leaved rock-cress</name>
    <dbReference type="NCBI Taxonomy" id="81972"/>
    <lineage>
        <taxon>Eukaryota</taxon>
        <taxon>Viridiplantae</taxon>
        <taxon>Streptophyta</taxon>
        <taxon>Embryophyta</taxon>
        <taxon>Tracheophyta</taxon>
        <taxon>Spermatophyta</taxon>
        <taxon>Magnoliopsida</taxon>
        <taxon>eudicotyledons</taxon>
        <taxon>Gunneridae</taxon>
        <taxon>Pentapetalae</taxon>
        <taxon>rosids</taxon>
        <taxon>malvids</taxon>
        <taxon>Brassicales</taxon>
        <taxon>Brassicaceae</taxon>
        <taxon>Camelineae</taxon>
        <taxon>Arabidopsis</taxon>
    </lineage>
</organism>
<evidence type="ECO:0000256" key="1">
    <source>
        <dbReference type="ARBA" id="ARBA00004123"/>
    </source>
</evidence>
<dbReference type="EMBL" id="GL348716">
    <property type="protein sequence ID" value="EFH55398.1"/>
    <property type="molecule type" value="Genomic_DNA"/>
</dbReference>
<dbReference type="OrthoDB" id="444809at2759"/>